<organism evidence="1">
    <name type="scientific">viral metagenome</name>
    <dbReference type="NCBI Taxonomy" id="1070528"/>
    <lineage>
        <taxon>unclassified sequences</taxon>
        <taxon>metagenomes</taxon>
        <taxon>organismal metagenomes</taxon>
    </lineage>
</organism>
<name>A0A6C0F9J2_9ZZZZ</name>
<protein>
    <submittedName>
        <fullName evidence="1">Uncharacterized protein</fullName>
    </submittedName>
</protein>
<sequence>MENNIRLHIRIHIRIAWYDKQINKYDYGNWHHFSTLDYKQKWVEEQNKKYPYVRYWIEGCKYISDKKNIEKSNLFFSNIETFNVIKMECQNEFLLL</sequence>
<dbReference type="EMBL" id="MN738798">
    <property type="protein sequence ID" value="QHT37511.1"/>
    <property type="molecule type" value="Genomic_DNA"/>
</dbReference>
<dbReference type="AlphaFoldDB" id="A0A6C0F9J2"/>
<reference evidence="1" key="1">
    <citation type="journal article" date="2020" name="Nature">
        <title>Giant virus diversity and host interactions through global metagenomics.</title>
        <authorList>
            <person name="Schulz F."/>
            <person name="Roux S."/>
            <person name="Paez-Espino D."/>
            <person name="Jungbluth S."/>
            <person name="Walsh D.A."/>
            <person name="Denef V.J."/>
            <person name="McMahon K.D."/>
            <person name="Konstantinidis K.T."/>
            <person name="Eloe-Fadrosh E.A."/>
            <person name="Kyrpides N.C."/>
            <person name="Woyke T."/>
        </authorList>
    </citation>
    <scope>NUCLEOTIDE SEQUENCE</scope>
    <source>
        <strain evidence="1">GVMAG-S-ERX555997-44</strain>
    </source>
</reference>
<accession>A0A6C0F9J2</accession>
<proteinExistence type="predicted"/>
<evidence type="ECO:0000313" key="1">
    <source>
        <dbReference type="EMBL" id="QHT37511.1"/>
    </source>
</evidence>